<dbReference type="SUPFAM" id="SSF56112">
    <property type="entry name" value="Protein kinase-like (PK-like)"/>
    <property type="match status" value="1"/>
</dbReference>
<gene>
    <name evidence="1" type="ORF">MGAL_10B028300</name>
</gene>
<organism evidence="1 2">
    <name type="scientific">Mytilus galloprovincialis</name>
    <name type="common">Mediterranean mussel</name>
    <dbReference type="NCBI Taxonomy" id="29158"/>
    <lineage>
        <taxon>Eukaryota</taxon>
        <taxon>Metazoa</taxon>
        <taxon>Spiralia</taxon>
        <taxon>Lophotrochozoa</taxon>
        <taxon>Mollusca</taxon>
        <taxon>Bivalvia</taxon>
        <taxon>Autobranchia</taxon>
        <taxon>Pteriomorphia</taxon>
        <taxon>Mytilida</taxon>
        <taxon>Mytiloidea</taxon>
        <taxon>Mytilidae</taxon>
        <taxon>Mytilinae</taxon>
        <taxon>Mytilus</taxon>
    </lineage>
</organism>
<dbReference type="EMBL" id="UYJE01003767">
    <property type="protein sequence ID" value="VDI22302.1"/>
    <property type="molecule type" value="Genomic_DNA"/>
</dbReference>
<protein>
    <recommendedName>
        <fullName evidence="3">Protein kinase domain-containing protein</fullName>
    </recommendedName>
</protein>
<dbReference type="OrthoDB" id="6128227at2759"/>
<comment type="caution">
    <text evidence="1">The sequence shown here is derived from an EMBL/GenBank/DDBJ whole genome shotgun (WGS) entry which is preliminary data.</text>
</comment>
<accession>A0A8B6DQG2</accession>
<evidence type="ECO:0000313" key="2">
    <source>
        <dbReference type="Proteomes" id="UP000596742"/>
    </source>
</evidence>
<proteinExistence type="predicted"/>
<name>A0A8B6DQG2_MYTGA</name>
<evidence type="ECO:0008006" key="3">
    <source>
        <dbReference type="Google" id="ProtNLM"/>
    </source>
</evidence>
<keyword evidence="2" id="KW-1185">Reference proteome</keyword>
<dbReference type="Gene3D" id="3.30.200.20">
    <property type="entry name" value="Phosphorylase Kinase, domain 1"/>
    <property type="match status" value="1"/>
</dbReference>
<dbReference type="AlphaFoldDB" id="A0A8B6DQG2"/>
<evidence type="ECO:0000313" key="1">
    <source>
        <dbReference type="EMBL" id="VDI22302.1"/>
    </source>
</evidence>
<dbReference type="InterPro" id="IPR011009">
    <property type="entry name" value="Kinase-like_dom_sf"/>
</dbReference>
<reference evidence="1" key="1">
    <citation type="submission" date="2018-11" db="EMBL/GenBank/DDBJ databases">
        <authorList>
            <person name="Alioto T."/>
            <person name="Alioto T."/>
        </authorList>
    </citation>
    <scope>NUCLEOTIDE SEQUENCE</scope>
</reference>
<dbReference type="Proteomes" id="UP000596742">
    <property type="component" value="Unassembled WGS sequence"/>
</dbReference>
<sequence length="489" mass="55922">MIGIDCVLLESQEKHKHLKHSSLITMTTETDSPRVRHTQPIDIQESVLSDDLTELVKDLSPTSQARTILLLQSLRKNEAVIGVDDQKRPVIQYKDERSRKLWWDASNANILTKPRSDDDVQVKMDACLEMIDYLKKHKAPSGVVLDPTHVSSKAGYYREGREFTKTKDVLGKGNSAGDIIVIKDKTTHTESAHKTMMISYFRDEEIRAWVDLNETGIPPALYCFKLEGNKIHIFMEKIDNGITLRDIIDTHMGNIRAEDPNLARPFSLYVFHGLLSAVHTMHQKGWTHKDLHRIGRCYTDQDNRFWSSQAMDSEDGPRGFRSDMAEVVRKFTALYIDEEFDSETDFRKNWKDKVQQMANMYAMSKEEKVELFSLIDSALQVVSMSDVPRLQQELAAKMNFDPQSLSKQVAKILFAKPEFPSVHPDLQDLETELQKIKLVMGASKNTGHSTMDQADSGDFIIDDDDGYFTTEEVNDDFLDNLRKQTGLGW</sequence>